<feature type="region of interest" description="Disordered" evidence="1">
    <location>
        <begin position="64"/>
        <end position="83"/>
    </location>
</feature>
<dbReference type="Proteomes" id="UP000427769">
    <property type="component" value="Chromosome"/>
</dbReference>
<protein>
    <recommendedName>
        <fullName evidence="4">Transposase</fullName>
    </recommendedName>
</protein>
<gene>
    <name evidence="2" type="ORF">DSCW_00340</name>
</gene>
<dbReference type="OrthoDB" id="5504200at2"/>
<sequence length="83" mass="9579">MEKIDARKLSTQAQQQLRNQAIQLRKVGRKYGEIAEITGVHETTVCKWYKAYLRDGRSAVTIKKRGRPEGTCRTLTSEQEKEL</sequence>
<keyword evidence="3" id="KW-1185">Reference proteome</keyword>
<dbReference type="KEGG" id="dwd:DSCW_00340"/>
<evidence type="ECO:0000313" key="2">
    <source>
        <dbReference type="EMBL" id="BBO72617.1"/>
    </source>
</evidence>
<evidence type="ECO:0008006" key="4">
    <source>
        <dbReference type="Google" id="ProtNLM"/>
    </source>
</evidence>
<proteinExistence type="predicted"/>
<dbReference type="AlphaFoldDB" id="A0A5K7Z7Z5"/>
<accession>A0A5K7Z7Z5</accession>
<dbReference type="SUPFAM" id="SSF46689">
    <property type="entry name" value="Homeodomain-like"/>
    <property type="match status" value="1"/>
</dbReference>
<organism evidence="2 3">
    <name type="scientific">Desulfosarcina widdelii</name>
    <dbReference type="NCBI Taxonomy" id="947919"/>
    <lineage>
        <taxon>Bacteria</taxon>
        <taxon>Pseudomonadati</taxon>
        <taxon>Thermodesulfobacteriota</taxon>
        <taxon>Desulfobacteria</taxon>
        <taxon>Desulfobacterales</taxon>
        <taxon>Desulfosarcinaceae</taxon>
        <taxon>Desulfosarcina</taxon>
    </lineage>
</organism>
<dbReference type="RefSeq" id="WP_155301818.1">
    <property type="nucleotide sequence ID" value="NZ_AP021875.1"/>
</dbReference>
<dbReference type="InterPro" id="IPR009057">
    <property type="entry name" value="Homeodomain-like_sf"/>
</dbReference>
<dbReference type="Gene3D" id="1.10.10.10">
    <property type="entry name" value="Winged helix-like DNA-binding domain superfamily/Winged helix DNA-binding domain"/>
    <property type="match status" value="1"/>
</dbReference>
<dbReference type="EMBL" id="AP021875">
    <property type="protein sequence ID" value="BBO72617.1"/>
    <property type="molecule type" value="Genomic_DNA"/>
</dbReference>
<evidence type="ECO:0000313" key="3">
    <source>
        <dbReference type="Proteomes" id="UP000427769"/>
    </source>
</evidence>
<reference evidence="2 3" key="1">
    <citation type="submission" date="2019-11" db="EMBL/GenBank/DDBJ databases">
        <title>Comparative genomics of hydrocarbon-degrading Desulfosarcina strains.</title>
        <authorList>
            <person name="Watanabe M."/>
            <person name="Kojima H."/>
            <person name="Fukui M."/>
        </authorList>
    </citation>
    <scope>NUCLEOTIDE SEQUENCE [LARGE SCALE GENOMIC DNA]</scope>
    <source>
        <strain evidence="2 3">PP31</strain>
    </source>
</reference>
<evidence type="ECO:0000256" key="1">
    <source>
        <dbReference type="SAM" id="MobiDB-lite"/>
    </source>
</evidence>
<dbReference type="InterPro" id="IPR036388">
    <property type="entry name" value="WH-like_DNA-bd_sf"/>
</dbReference>
<name>A0A5K7Z7Z5_9BACT</name>
<dbReference type="Pfam" id="PF13384">
    <property type="entry name" value="HTH_23"/>
    <property type="match status" value="1"/>
</dbReference>